<proteinExistence type="predicted"/>
<reference evidence="2" key="1">
    <citation type="submission" date="2022-10" db="EMBL/GenBank/DDBJ databases">
        <title>The complete genomes of actinobacterial strains from the NBC collection.</title>
        <authorList>
            <person name="Joergensen T.S."/>
            <person name="Alvarez Arevalo M."/>
            <person name="Sterndorff E.B."/>
            <person name="Faurdal D."/>
            <person name="Vuksanovic O."/>
            <person name="Mourched A.-S."/>
            <person name="Charusanti P."/>
            <person name="Shaw S."/>
            <person name="Blin K."/>
            <person name="Weber T."/>
        </authorList>
    </citation>
    <scope>NUCLEOTIDE SEQUENCE</scope>
    <source>
        <strain evidence="2">NBC_00283</strain>
    </source>
</reference>
<sequence length="124" mass="13035">MAQRKGCLIGCGVALVLGIGAVVLLLFGIGKIVDVADKTLVDPDVYTSVKTGDPEDAVRKKLPSGESFVKNTLKEGGPAEPEGSTCSWYLSSGDNGDGDGVGSTVFRFCFKDGRLAEKADYKMK</sequence>
<dbReference type="EMBL" id="CP108057">
    <property type="protein sequence ID" value="WUO49722.1"/>
    <property type="molecule type" value="Genomic_DNA"/>
</dbReference>
<gene>
    <name evidence="2" type="ORF">OHU17_29980</name>
</gene>
<keyword evidence="1" id="KW-0812">Transmembrane</keyword>
<keyword evidence="1" id="KW-1133">Transmembrane helix</keyword>
<feature type="transmembrane region" description="Helical" evidence="1">
    <location>
        <begin position="7"/>
        <end position="29"/>
    </location>
</feature>
<accession>A0ABZ1RS84</accession>
<evidence type="ECO:0000313" key="2">
    <source>
        <dbReference type="EMBL" id="WUO49722.1"/>
    </source>
</evidence>
<organism evidence="2 3">
    <name type="scientific">Streptomyces goshikiensis</name>
    <dbReference type="NCBI Taxonomy" id="1942"/>
    <lineage>
        <taxon>Bacteria</taxon>
        <taxon>Bacillati</taxon>
        <taxon>Actinomycetota</taxon>
        <taxon>Actinomycetes</taxon>
        <taxon>Kitasatosporales</taxon>
        <taxon>Streptomycetaceae</taxon>
        <taxon>Streptomyces</taxon>
    </lineage>
</organism>
<name>A0ABZ1RS84_9ACTN</name>
<keyword evidence="3" id="KW-1185">Reference proteome</keyword>
<protein>
    <submittedName>
        <fullName evidence="2">Uncharacterized protein</fullName>
    </submittedName>
</protein>
<dbReference type="Proteomes" id="UP001432075">
    <property type="component" value="Chromosome"/>
</dbReference>
<evidence type="ECO:0000313" key="3">
    <source>
        <dbReference type="Proteomes" id="UP001432075"/>
    </source>
</evidence>
<dbReference type="RefSeq" id="WP_100583167.1">
    <property type="nucleotide sequence ID" value="NZ_BMVE01000012.1"/>
</dbReference>
<keyword evidence="1" id="KW-0472">Membrane</keyword>
<evidence type="ECO:0000256" key="1">
    <source>
        <dbReference type="SAM" id="Phobius"/>
    </source>
</evidence>